<name>A0A1E5UMM4_9POAL</name>
<dbReference type="STRING" id="888268.A0A1E5UMM4"/>
<dbReference type="GO" id="GO:0004497">
    <property type="term" value="F:monooxygenase activity"/>
    <property type="evidence" value="ECO:0007669"/>
    <property type="project" value="InterPro"/>
</dbReference>
<dbReference type="GO" id="GO:0016125">
    <property type="term" value="P:sterol metabolic process"/>
    <property type="evidence" value="ECO:0007669"/>
    <property type="project" value="TreeGrafter"/>
</dbReference>
<dbReference type="GO" id="GO:0010268">
    <property type="term" value="P:brassinosteroid homeostasis"/>
    <property type="evidence" value="ECO:0007669"/>
    <property type="project" value="TreeGrafter"/>
</dbReference>
<dbReference type="EMBL" id="LWDX02071083">
    <property type="protein sequence ID" value="OEL14121.1"/>
    <property type="molecule type" value="Genomic_DNA"/>
</dbReference>
<dbReference type="GO" id="GO:0020037">
    <property type="term" value="F:heme binding"/>
    <property type="evidence" value="ECO:0007669"/>
    <property type="project" value="InterPro"/>
</dbReference>
<reference evidence="3 4" key="1">
    <citation type="submission" date="2016-09" db="EMBL/GenBank/DDBJ databases">
        <title>The draft genome of Dichanthelium oligosanthes: A C3 panicoid grass species.</title>
        <authorList>
            <person name="Studer A.J."/>
            <person name="Schnable J.C."/>
            <person name="Brutnell T.P."/>
        </authorList>
    </citation>
    <scope>NUCLEOTIDE SEQUENCE [LARGE SCALE GENOMIC DNA]</scope>
    <source>
        <strain evidence="4">cv. Kellogg 1175</strain>
        <tissue evidence="3">Leaf</tissue>
    </source>
</reference>
<organism evidence="3 4">
    <name type="scientific">Dichanthelium oligosanthes</name>
    <dbReference type="NCBI Taxonomy" id="888268"/>
    <lineage>
        <taxon>Eukaryota</taxon>
        <taxon>Viridiplantae</taxon>
        <taxon>Streptophyta</taxon>
        <taxon>Embryophyta</taxon>
        <taxon>Tracheophyta</taxon>
        <taxon>Spermatophyta</taxon>
        <taxon>Magnoliopsida</taxon>
        <taxon>Liliopsida</taxon>
        <taxon>Poales</taxon>
        <taxon>Poaceae</taxon>
        <taxon>PACMAD clade</taxon>
        <taxon>Panicoideae</taxon>
        <taxon>Panicodae</taxon>
        <taxon>Paniceae</taxon>
        <taxon>Dichantheliinae</taxon>
        <taxon>Dichanthelium</taxon>
    </lineage>
</organism>
<evidence type="ECO:0000313" key="4">
    <source>
        <dbReference type="Proteomes" id="UP000095767"/>
    </source>
</evidence>
<protein>
    <submittedName>
        <fullName evidence="3">Cytochrome P450 87A3</fullName>
    </submittedName>
</protein>
<dbReference type="InterPro" id="IPR036396">
    <property type="entry name" value="Cyt_P450_sf"/>
</dbReference>
<comment type="caution">
    <text evidence="3">The sequence shown here is derived from an EMBL/GenBank/DDBJ whole genome shotgun (WGS) entry which is preliminary data.</text>
</comment>
<dbReference type="OrthoDB" id="1372046at2759"/>
<dbReference type="GO" id="GO:0016705">
    <property type="term" value="F:oxidoreductase activity, acting on paired donors, with incorporation or reduction of molecular oxygen"/>
    <property type="evidence" value="ECO:0007669"/>
    <property type="project" value="InterPro"/>
</dbReference>
<proteinExistence type="predicted"/>
<evidence type="ECO:0000313" key="3">
    <source>
        <dbReference type="EMBL" id="OEL14121.1"/>
    </source>
</evidence>
<keyword evidence="4" id="KW-1185">Reference proteome</keyword>
<dbReference type="PANTHER" id="PTHR24286:SF348">
    <property type="entry name" value="CYTOCHROME P450"/>
    <property type="match status" value="1"/>
</dbReference>
<evidence type="ECO:0000256" key="1">
    <source>
        <dbReference type="ARBA" id="ARBA00022723"/>
    </source>
</evidence>
<dbReference type="AlphaFoldDB" id="A0A1E5UMM4"/>
<dbReference type="GO" id="GO:0005506">
    <property type="term" value="F:iron ion binding"/>
    <property type="evidence" value="ECO:0007669"/>
    <property type="project" value="InterPro"/>
</dbReference>
<dbReference type="GO" id="GO:0016132">
    <property type="term" value="P:brassinosteroid biosynthetic process"/>
    <property type="evidence" value="ECO:0007669"/>
    <property type="project" value="TreeGrafter"/>
</dbReference>
<dbReference type="PANTHER" id="PTHR24286">
    <property type="entry name" value="CYTOCHROME P450 26"/>
    <property type="match status" value="1"/>
</dbReference>
<dbReference type="Gene3D" id="1.10.630.10">
    <property type="entry name" value="Cytochrome P450"/>
    <property type="match status" value="1"/>
</dbReference>
<keyword evidence="1" id="KW-0479">Metal-binding</keyword>
<sequence>MNPSCNGILPPGSMGLPILGESFQFFKMSYSLDIPDFYKLRLKRLFGLEYLKYSLLAELEGAIRDNFAECSAKDAIDVNDSTPDMIIDLVENLVSLNPAESRELTKNYSAFLQGLISFPLYVPRTTFYKCMQGRRNMQKIVSELLRKRLTDTKHGDFLDLIVEELQSETPTVDEKFTTDALVALLFTSFVTLAPIL</sequence>
<accession>A0A1E5UMM4</accession>
<gene>
    <name evidence="3" type="ORF">BAE44_0024860</name>
</gene>
<dbReference type="Proteomes" id="UP000095767">
    <property type="component" value="Unassembled WGS sequence"/>
</dbReference>
<dbReference type="SUPFAM" id="SSF48264">
    <property type="entry name" value="Cytochrome P450"/>
    <property type="match status" value="1"/>
</dbReference>
<keyword evidence="2" id="KW-0408">Iron</keyword>
<evidence type="ECO:0000256" key="2">
    <source>
        <dbReference type="ARBA" id="ARBA00023004"/>
    </source>
</evidence>